<protein>
    <submittedName>
        <fullName evidence="2">Uncharacterized protein isoform X1</fullName>
    </submittedName>
</protein>
<evidence type="ECO:0000313" key="1">
    <source>
        <dbReference type="Proteomes" id="UP000000437"/>
    </source>
</evidence>
<accession>A0AC58INI5</accession>
<reference evidence="2" key="1">
    <citation type="submission" date="2025-08" db="UniProtKB">
        <authorList>
            <consortium name="RefSeq"/>
        </authorList>
    </citation>
    <scope>IDENTIFICATION</scope>
    <source>
        <strain evidence="2">Tuebingen</strain>
        <tissue evidence="2">Fibroblasts and whole tissue</tissue>
    </source>
</reference>
<organism evidence="1 2">
    <name type="scientific">Danio rerio</name>
    <name type="common">Zebrafish</name>
    <name type="synonym">Brachydanio rerio</name>
    <dbReference type="NCBI Taxonomy" id="7955"/>
    <lineage>
        <taxon>Eukaryota</taxon>
        <taxon>Metazoa</taxon>
        <taxon>Chordata</taxon>
        <taxon>Craniata</taxon>
        <taxon>Vertebrata</taxon>
        <taxon>Euteleostomi</taxon>
        <taxon>Actinopterygii</taxon>
        <taxon>Neopterygii</taxon>
        <taxon>Teleostei</taxon>
        <taxon>Ostariophysi</taxon>
        <taxon>Cypriniformes</taxon>
        <taxon>Danionidae</taxon>
        <taxon>Danioninae</taxon>
        <taxon>Danio</taxon>
    </lineage>
</organism>
<dbReference type="Proteomes" id="UP000000437">
    <property type="component" value="Chromosome 23"/>
</dbReference>
<evidence type="ECO:0000313" key="2">
    <source>
        <dbReference type="RefSeq" id="XP_073795812.1"/>
    </source>
</evidence>
<proteinExistence type="predicted"/>
<gene>
    <name evidence="2" type="primary">LOC101885752</name>
</gene>
<sequence length="449" mass="50153">MSPRKLPGQRACKGVREQYILGEPVAHTFCVNLLKMADSKVAVAQWSPSFVKDLLPAAEKTAHLYHLSYLCLAKFPTLEKIIRSRAVETQLLFGSSDAILFKCILTSDNLVQLLFPMLIAAVDKNKPLLAVKHLAKAQTWIKDIITDVDRIVEKYDLHNKDISSATSDVVAEKSNTDKNIAEKAQEKTATEAALEDQKTELQKVSEEIDQLEKKINEKSQEIQDFAKSISQTSTGLGIFAAIVPFVGPLVKSIYDAVKEPTNIAKLKGLEAELNNLIADKTAAKQKQWQLQLLIIDWQMKAARANFDRSSIPDPIHLKDVQSGLTKIQSIMIQLKNFWERVAELLKSLEQNTFAGENYVDDLVDFKDYFIKLIEIATAAWSCFGAGCQEASGIFKLQTKDAYAFLEDSPSSYSKEVWDQKYNEVKAILMKIDPPPSLESSDKPAICQGP</sequence>
<keyword evidence="1" id="KW-1185">Reference proteome</keyword>
<dbReference type="RefSeq" id="XP_073795812.1">
    <property type="nucleotide sequence ID" value="XM_073939711.1"/>
</dbReference>
<name>A0AC58INI5_DANRE</name>